<accession>A0A917KLP5</accession>
<organism evidence="1 2">
    <name type="scientific">Neoroseomonas lacus</name>
    <dbReference type="NCBI Taxonomy" id="287609"/>
    <lineage>
        <taxon>Bacteria</taxon>
        <taxon>Pseudomonadati</taxon>
        <taxon>Pseudomonadota</taxon>
        <taxon>Alphaproteobacteria</taxon>
        <taxon>Acetobacterales</taxon>
        <taxon>Acetobacteraceae</taxon>
        <taxon>Neoroseomonas</taxon>
    </lineage>
</organism>
<dbReference type="AlphaFoldDB" id="A0A917KLP5"/>
<evidence type="ECO:0008006" key="3">
    <source>
        <dbReference type="Google" id="ProtNLM"/>
    </source>
</evidence>
<evidence type="ECO:0000313" key="1">
    <source>
        <dbReference type="EMBL" id="GGJ19934.1"/>
    </source>
</evidence>
<dbReference type="EMBL" id="BMKW01000007">
    <property type="protein sequence ID" value="GGJ19934.1"/>
    <property type="molecule type" value="Genomic_DNA"/>
</dbReference>
<dbReference type="InterPro" id="IPR012334">
    <property type="entry name" value="Pectin_lyas_fold"/>
</dbReference>
<comment type="caution">
    <text evidence="1">The sequence shown here is derived from an EMBL/GenBank/DDBJ whole genome shotgun (WGS) entry which is preliminary data.</text>
</comment>
<reference evidence="1" key="2">
    <citation type="submission" date="2020-09" db="EMBL/GenBank/DDBJ databases">
        <authorList>
            <person name="Sun Q."/>
            <person name="Zhou Y."/>
        </authorList>
    </citation>
    <scope>NUCLEOTIDE SEQUENCE</scope>
    <source>
        <strain evidence="1">CGMCC 1.3617</strain>
    </source>
</reference>
<dbReference type="SUPFAM" id="SSF51126">
    <property type="entry name" value="Pectin lyase-like"/>
    <property type="match status" value="1"/>
</dbReference>
<proteinExistence type="predicted"/>
<protein>
    <recommendedName>
        <fullName evidence="3">Right handed beta helix domain-containing protein</fullName>
    </recommendedName>
</protein>
<dbReference type="InterPro" id="IPR011050">
    <property type="entry name" value="Pectin_lyase_fold/virulence"/>
</dbReference>
<name>A0A917KLP5_9PROT</name>
<reference evidence="1" key="1">
    <citation type="journal article" date="2014" name="Int. J. Syst. Evol. Microbiol.">
        <title>Complete genome sequence of Corynebacterium casei LMG S-19264T (=DSM 44701T), isolated from a smear-ripened cheese.</title>
        <authorList>
            <consortium name="US DOE Joint Genome Institute (JGI-PGF)"/>
            <person name="Walter F."/>
            <person name="Albersmeier A."/>
            <person name="Kalinowski J."/>
            <person name="Ruckert C."/>
        </authorList>
    </citation>
    <scope>NUCLEOTIDE SEQUENCE</scope>
    <source>
        <strain evidence="1">CGMCC 1.3617</strain>
    </source>
</reference>
<gene>
    <name evidence="1" type="ORF">GCM10011320_29010</name>
</gene>
<evidence type="ECO:0000313" key="2">
    <source>
        <dbReference type="Proteomes" id="UP000661507"/>
    </source>
</evidence>
<dbReference type="Proteomes" id="UP000661507">
    <property type="component" value="Unassembled WGS sequence"/>
</dbReference>
<keyword evidence="2" id="KW-1185">Reference proteome</keyword>
<sequence length="314" mass="33241">MRVASFAFLLIMLPIALRAESRVLEVGPGRSLSLPSAAAAVAQSGDVIRIAPGNYEDCAVWRADGLVIEGDDPERVIIGNRTCLGKGVFVIVGNNVVLRGVTLTGARSADANGAGIRAEGVNLTVERVRFLRNENGILHAGIGRGALIVRDSLFIGNGSCERACAHGIYAGPLELLRVERSRFLATREGHHVKSRAYRTEVLECDIEDGPDGTASYLIDVPNGGAVLLRGNRLVKGPRSGNRSTAISIGAEGVDRPTPEIRIEGNVLILEGRYRTVFVTNHTATPAILRGNTIPDAVTVLRGDGRVISAGATGR</sequence>
<dbReference type="Gene3D" id="2.160.20.10">
    <property type="entry name" value="Single-stranded right-handed beta-helix, Pectin lyase-like"/>
    <property type="match status" value="1"/>
</dbReference>